<name>A0A9P7VMY6_9AGAR</name>
<proteinExistence type="predicted"/>
<accession>A0A9P7VMY6</accession>
<dbReference type="EMBL" id="MU250545">
    <property type="protein sequence ID" value="KAG7443498.1"/>
    <property type="molecule type" value="Genomic_DNA"/>
</dbReference>
<evidence type="ECO:0000313" key="2">
    <source>
        <dbReference type="Proteomes" id="UP000812287"/>
    </source>
</evidence>
<dbReference type="AlphaFoldDB" id="A0A9P7VMY6"/>
<keyword evidence="2" id="KW-1185">Reference proteome</keyword>
<dbReference type="OrthoDB" id="2634326at2759"/>
<sequence>MAPHPVKTRKLCMNINARISTNRSLPFELQHVKGDYDSYYYFPDPGLITFANAERQKIYLRQLNHVLDSLIYRASSVNSDALPVHPQKWRNLLEAEDLLSSCLRARTVAINLIPPTPQNDEPFDCRRGRELVWHLSELNFRGQLLVLDRRHAQAPLLKGDEDITAMTTSFRMEREQAVLRVFPEQSLTFIDVTVVSEGLSSHDWEVRSIHLEALQDVMQKWNVPLPGSCFGLLVGTEWNEVGCKKILAAHYAQTFYASELDPPPVLFSPYLTLDELQHQESEAYYPDGGL</sequence>
<organism evidence="1 2">
    <name type="scientific">Guyanagaster necrorhizus</name>
    <dbReference type="NCBI Taxonomy" id="856835"/>
    <lineage>
        <taxon>Eukaryota</taxon>
        <taxon>Fungi</taxon>
        <taxon>Dikarya</taxon>
        <taxon>Basidiomycota</taxon>
        <taxon>Agaricomycotina</taxon>
        <taxon>Agaricomycetes</taxon>
        <taxon>Agaricomycetidae</taxon>
        <taxon>Agaricales</taxon>
        <taxon>Marasmiineae</taxon>
        <taxon>Physalacriaceae</taxon>
        <taxon>Guyanagaster</taxon>
    </lineage>
</organism>
<reference evidence="1" key="1">
    <citation type="submission" date="2020-11" db="EMBL/GenBank/DDBJ databases">
        <title>Adaptations for nitrogen fixation in a non-lichenized fungal sporocarp promotes dispersal by wood-feeding termites.</title>
        <authorList>
            <consortium name="DOE Joint Genome Institute"/>
            <person name="Koch R.A."/>
            <person name="Yoon G."/>
            <person name="Arayal U."/>
            <person name="Lail K."/>
            <person name="Amirebrahimi M."/>
            <person name="Labutti K."/>
            <person name="Lipzen A."/>
            <person name="Riley R."/>
            <person name="Barry K."/>
            <person name="Henrissat B."/>
            <person name="Grigoriev I.V."/>
            <person name="Herr J.R."/>
            <person name="Aime M.C."/>
        </authorList>
    </citation>
    <scope>NUCLEOTIDE SEQUENCE</scope>
    <source>
        <strain evidence="1">MCA 3950</strain>
    </source>
</reference>
<comment type="caution">
    <text evidence="1">The sequence shown here is derived from an EMBL/GenBank/DDBJ whole genome shotgun (WGS) entry which is preliminary data.</text>
</comment>
<dbReference type="GeneID" id="66099825"/>
<dbReference type="RefSeq" id="XP_043036998.1">
    <property type="nucleotide sequence ID" value="XM_043177538.1"/>
</dbReference>
<evidence type="ECO:0000313" key="1">
    <source>
        <dbReference type="EMBL" id="KAG7443498.1"/>
    </source>
</evidence>
<dbReference type="Proteomes" id="UP000812287">
    <property type="component" value="Unassembled WGS sequence"/>
</dbReference>
<protein>
    <submittedName>
        <fullName evidence="1">Uncharacterized protein</fullName>
    </submittedName>
</protein>
<gene>
    <name evidence="1" type="ORF">BT62DRAFT_1009311</name>
</gene>